<keyword evidence="1" id="KW-0472">Membrane</keyword>
<feature type="transmembrane region" description="Helical" evidence="1">
    <location>
        <begin position="173"/>
        <end position="195"/>
    </location>
</feature>
<reference evidence="2 3" key="1">
    <citation type="journal article" date="2013" name="J. Mol. Microbiol. Biotechnol.">
        <title>Analysis of the Complete Genomes of Acholeplasma brassicae , A. palmae and A. laidlawii and Their Comparison to the Obligate Parasites from ' Candidatus Phytoplasma'.</title>
        <authorList>
            <person name="Kube M."/>
            <person name="Siewert C."/>
            <person name="Migdoll A.M."/>
            <person name="Duduk B."/>
            <person name="Holz S."/>
            <person name="Rabus R."/>
            <person name="Seemuller E."/>
            <person name="Mitrovic J."/>
            <person name="Muller I."/>
            <person name="Buttner C."/>
            <person name="Reinhardt R."/>
        </authorList>
    </citation>
    <scope>NUCLEOTIDE SEQUENCE [LARGE SCALE GENOMIC DNA]</scope>
    <source>
        <strain evidence="2 3">J233</strain>
    </source>
</reference>
<evidence type="ECO:0000256" key="1">
    <source>
        <dbReference type="SAM" id="Phobius"/>
    </source>
</evidence>
<name>U4KLJ3_ALTPJ</name>
<protein>
    <submittedName>
        <fullName evidence="2">Uncharacterized protein</fullName>
    </submittedName>
</protein>
<feature type="transmembrane region" description="Helical" evidence="1">
    <location>
        <begin position="146"/>
        <end position="167"/>
    </location>
</feature>
<feature type="transmembrane region" description="Helical" evidence="1">
    <location>
        <begin position="7"/>
        <end position="29"/>
    </location>
</feature>
<dbReference type="EMBL" id="FO681347">
    <property type="protein sequence ID" value="CCV64718.1"/>
    <property type="molecule type" value="Genomic_DNA"/>
</dbReference>
<keyword evidence="1" id="KW-0812">Transmembrane</keyword>
<proteinExistence type="predicted"/>
<organism evidence="2 3">
    <name type="scientific">Alteracholeplasma palmae (strain ATCC 49389 / J233)</name>
    <name type="common">Acholeplasma palmae</name>
    <dbReference type="NCBI Taxonomy" id="1318466"/>
    <lineage>
        <taxon>Bacteria</taxon>
        <taxon>Bacillati</taxon>
        <taxon>Mycoplasmatota</taxon>
        <taxon>Mollicutes</taxon>
        <taxon>Acholeplasmatales</taxon>
        <taxon>Acholeplasmataceae</taxon>
        <taxon>Acholeplasma</taxon>
    </lineage>
</organism>
<keyword evidence="1" id="KW-1133">Transmembrane helix</keyword>
<dbReference type="HOGENOM" id="CLU_718916_0_0_14"/>
<dbReference type="STRING" id="1318466.BN85411410"/>
<feature type="transmembrane region" description="Helical" evidence="1">
    <location>
        <begin position="70"/>
        <end position="88"/>
    </location>
</feature>
<feature type="transmembrane region" description="Helical" evidence="1">
    <location>
        <begin position="94"/>
        <end position="117"/>
    </location>
</feature>
<keyword evidence="3" id="KW-1185">Reference proteome</keyword>
<dbReference type="Proteomes" id="UP000032740">
    <property type="component" value="Chromosome"/>
</dbReference>
<feature type="transmembrane region" description="Helical" evidence="1">
    <location>
        <begin position="41"/>
        <end position="58"/>
    </location>
</feature>
<sequence length="384" mass="45045">MKKKNISVVMGIQLVILMYMMSVTFYNRLDSEIGLIMSDTTKYNMIIGGISVIGLYLLEFKWSRPIKRGILLFVMVIAILYVIPEGITTVNASIWLFSIIYTIVLVIIYCFSIFSIFSKKDKELAEEPEKNKTYRFGIYSKKQKSILDNSLVVSMIAAIIFLTLWIILFKQNIYTGVYIIAGVIFIENLVIMLIFNPFLKAMREFERTANFEKFEIKLNEILEENLDPEIRAQVELAKANYLYLFDLEQGLELFENIDSSKINKYKLFYQYVEFYHYLNKGDYKTATNKLQVLSIRNNKITKLMKTHLIILTTTITIDDIEKKLEVKNKRKIVTRLINANVLMKYHHTRNNREDALKYAHMILNEKHDLHQLIENANKVINDIE</sequence>
<gene>
    <name evidence="2" type="ORF">BN85411410</name>
</gene>
<evidence type="ECO:0000313" key="3">
    <source>
        <dbReference type="Proteomes" id="UP000032740"/>
    </source>
</evidence>
<dbReference type="AlphaFoldDB" id="U4KLJ3"/>
<dbReference type="RefSeq" id="WP_030003602.1">
    <property type="nucleotide sequence ID" value="NC_022538.1"/>
</dbReference>
<evidence type="ECO:0000313" key="2">
    <source>
        <dbReference type="EMBL" id="CCV64718.1"/>
    </source>
</evidence>
<accession>U4KLJ3</accession>
<dbReference type="KEGG" id="apal:BN85411410"/>